<dbReference type="PROSITE" id="PS51755">
    <property type="entry name" value="OMPR_PHOB"/>
    <property type="match status" value="1"/>
</dbReference>
<comment type="caution">
    <text evidence="10">The sequence shown here is derived from an EMBL/GenBank/DDBJ whole genome shotgun (WGS) entry which is preliminary data.</text>
</comment>
<dbReference type="PANTHER" id="PTHR48111:SF40">
    <property type="entry name" value="PHOSPHATE REGULON TRANSCRIPTIONAL REGULATORY PROTEIN PHOB"/>
    <property type="match status" value="1"/>
</dbReference>
<dbReference type="CDD" id="cd00383">
    <property type="entry name" value="trans_reg_C"/>
    <property type="match status" value="1"/>
</dbReference>
<dbReference type="InterPro" id="IPR016032">
    <property type="entry name" value="Sig_transdc_resp-reg_C-effctor"/>
</dbReference>
<dbReference type="STRING" id="872965.SE16_10875"/>
<dbReference type="InterPro" id="IPR036388">
    <property type="entry name" value="WH-like_DNA-bd_sf"/>
</dbReference>
<dbReference type="Gene3D" id="6.10.250.690">
    <property type="match status" value="1"/>
</dbReference>
<dbReference type="Pfam" id="PF00072">
    <property type="entry name" value="Response_reg"/>
    <property type="match status" value="1"/>
</dbReference>
<dbReference type="GO" id="GO:0000976">
    <property type="term" value="F:transcription cis-regulatory region binding"/>
    <property type="evidence" value="ECO:0007669"/>
    <property type="project" value="TreeGrafter"/>
</dbReference>
<dbReference type="OrthoDB" id="159129at2"/>
<dbReference type="InterPro" id="IPR001867">
    <property type="entry name" value="OmpR/PhoB-type_DNA-bd"/>
</dbReference>
<keyword evidence="3" id="KW-0805">Transcription regulation</keyword>
<keyword evidence="5" id="KW-0804">Transcription</keyword>
<dbReference type="InterPro" id="IPR011006">
    <property type="entry name" value="CheY-like_superfamily"/>
</dbReference>
<keyword evidence="2" id="KW-0902">Two-component regulatory system</keyword>
<evidence type="ECO:0000256" key="6">
    <source>
        <dbReference type="PROSITE-ProRule" id="PRU00169"/>
    </source>
</evidence>
<reference evidence="11 13" key="2">
    <citation type="submission" date="2015-07" db="EMBL/GenBank/DDBJ databases">
        <title>Whole genome sequence of Ardenticatena maritima DSM 23922.</title>
        <authorList>
            <person name="Hemp J."/>
            <person name="Ward L.M."/>
            <person name="Pace L.A."/>
            <person name="Fischer W.W."/>
        </authorList>
    </citation>
    <scope>NUCLEOTIDE SEQUENCE [LARGE SCALE GENOMIC DNA]</scope>
    <source>
        <strain evidence="11 13">110S</strain>
    </source>
</reference>
<dbReference type="Proteomes" id="UP000050502">
    <property type="component" value="Unassembled WGS sequence"/>
</dbReference>
<evidence type="ECO:0000256" key="5">
    <source>
        <dbReference type="ARBA" id="ARBA00023163"/>
    </source>
</evidence>
<dbReference type="GO" id="GO:0006355">
    <property type="term" value="P:regulation of DNA-templated transcription"/>
    <property type="evidence" value="ECO:0007669"/>
    <property type="project" value="InterPro"/>
</dbReference>
<reference evidence="12" key="3">
    <citation type="submission" date="2015-08" db="EMBL/GenBank/DDBJ databases">
        <title>Draft Genome Sequence of a Heterotrophic Facultative Anaerobic Bacterium Ardenticatena maritima Strain 110S.</title>
        <authorList>
            <person name="Kawaichi S."/>
            <person name="Yoshida T."/>
            <person name="Sako Y."/>
            <person name="Nakamura R."/>
        </authorList>
    </citation>
    <scope>NUCLEOTIDE SEQUENCE [LARGE SCALE GENOMIC DNA]</scope>
    <source>
        <strain evidence="12">110S</strain>
    </source>
</reference>
<reference evidence="10 12" key="1">
    <citation type="journal article" date="2015" name="Genome Announc.">
        <title>Draft Genome Sequence of a Heterotrophic Facultative Anaerobic Thermophilic Bacterium, Ardenticatena maritima Strain 110ST.</title>
        <authorList>
            <person name="Kawaichi S."/>
            <person name="Yoshida T."/>
            <person name="Sako Y."/>
            <person name="Nakamura R."/>
        </authorList>
    </citation>
    <scope>NUCLEOTIDE SEQUENCE [LARGE SCALE GENOMIC DNA]</scope>
    <source>
        <strain evidence="10 12">110S</strain>
    </source>
</reference>
<dbReference type="InterPro" id="IPR001789">
    <property type="entry name" value="Sig_transdc_resp-reg_receiver"/>
</dbReference>
<evidence type="ECO:0000313" key="10">
    <source>
        <dbReference type="EMBL" id="GAP63624.1"/>
    </source>
</evidence>
<dbReference type="GO" id="GO:0005829">
    <property type="term" value="C:cytosol"/>
    <property type="evidence" value="ECO:0007669"/>
    <property type="project" value="TreeGrafter"/>
</dbReference>
<evidence type="ECO:0000313" key="12">
    <source>
        <dbReference type="Proteomes" id="UP000037784"/>
    </source>
</evidence>
<organism evidence="10 12">
    <name type="scientific">Ardenticatena maritima</name>
    <dbReference type="NCBI Taxonomy" id="872965"/>
    <lineage>
        <taxon>Bacteria</taxon>
        <taxon>Bacillati</taxon>
        <taxon>Chloroflexota</taxon>
        <taxon>Ardenticatenia</taxon>
        <taxon>Ardenticatenales</taxon>
        <taxon>Ardenticatenaceae</taxon>
        <taxon>Ardenticatena</taxon>
    </lineage>
</organism>
<proteinExistence type="predicted"/>
<dbReference type="Gene3D" id="1.10.10.10">
    <property type="entry name" value="Winged helix-like DNA-binding domain superfamily/Winged helix DNA-binding domain"/>
    <property type="match status" value="1"/>
</dbReference>
<dbReference type="InParanoid" id="A0A0M9UD47"/>
<evidence type="ECO:0000256" key="4">
    <source>
        <dbReference type="ARBA" id="ARBA00023125"/>
    </source>
</evidence>
<keyword evidence="1 6" id="KW-0597">Phosphoprotein</keyword>
<dbReference type="EMBL" id="BBZA01000179">
    <property type="protein sequence ID" value="GAP63624.1"/>
    <property type="molecule type" value="Genomic_DNA"/>
</dbReference>
<dbReference type="Proteomes" id="UP000037784">
    <property type="component" value="Unassembled WGS sequence"/>
</dbReference>
<evidence type="ECO:0000313" key="13">
    <source>
        <dbReference type="Proteomes" id="UP000050502"/>
    </source>
</evidence>
<dbReference type="GO" id="GO:0032993">
    <property type="term" value="C:protein-DNA complex"/>
    <property type="evidence" value="ECO:0007669"/>
    <property type="project" value="TreeGrafter"/>
</dbReference>
<dbReference type="SMART" id="SM00862">
    <property type="entry name" value="Trans_reg_C"/>
    <property type="match status" value="1"/>
</dbReference>
<dbReference type="InterPro" id="IPR039420">
    <property type="entry name" value="WalR-like"/>
</dbReference>
<dbReference type="FunFam" id="3.40.50.2300:FF:000001">
    <property type="entry name" value="DNA-binding response regulator PhoB"/>
    <property type="match status" value="1"/>
</dbReference>
<dbReference type="GO" id="GO:0000156">
    <property type="term" value="F:phosphorelay response regulator activity"/>
    <property type="evidence" value="ECO:0007669"/>
    <property type="project" value="TreeGrafter"/>
</dbReference>
<gene>
    <name evidence="10" type="primary">vicR</name>
    <name evidence="10" type="ORF">ARMA_2047</name>
    <name evidence="11" type="ORF">SE16_10875</name>
</gene>
<dbReference type="AlphaFoldDB" id="A0A0M9UD47"/>
<keyword evidence="4 7" id="KW-0238">DNA-binding</keyword>
<dbReference type="RefSeq" id="WP_054493435.1">
    <property type="nucleotide sequence ID" value="NZ_BBZA01000179.1"/>
</dbReference>
<dbReference type="SUPFAM" id="SSF52172">
    <property type="entry name" value="CheY-like"/>
    <property type="match status" value="1"/>
</dbReference>
<feature type="domain" description="Response regulatory" evidence="8">
    <location>
        <begin position="6"/>
        <end position="119"/>
    </location>
</feature>
<feature type="DNA-binding region" description="OmpR/PhoB-type" evidence="7">
    <location>
        <begin position="141"/>
        <end position="240"/>
    </location>
</feature>
<dbReference type="Gene3D" id="3.40.50.2300">
    <property type="match status" value="1"/>
</dbReference>
<dbReference type="Pfam" id="PF00486">
    <property type="entry name" value="Trans_reg_C"/>
    <property type="match status" value="1"/>
</dbReference>
<feature type="domain" description="OmpR/PhoB-type" evidence="9">
    <location>
        <begin position="141"/>
        <end position="240"/>
    </location>
</feature>
<evidence type="ECO:0000259" key="8">
    <source>
        <dbReference type="PROSITE" id="PS50110"/>
    </source>
</evidence>
<dbReference type="PANTHER" id="PTHR48111">
    <property type="entry name" value="REGULATOR OF RPOS"/>
    <property type="match status" value="1"/>
</dbReference>
<sequence>MTEKATILLIEDNREIADPLVFGLQQEGYVVHHALTGEEGLELAQMHHPDLILLDIMLPGMDGFDVCRRLRATSGTPILMLTARSQELDRVMGLELGADDYITKPFSFRELLARVRAMLRRRELDRREFNAAQAATEATPPSLITIHDLRLDTHARMVWKGDEPISLSAREFDLLRYLVEHAGQALHRQEILDAVWGTDWIGDPRTLDVHIHWLREKLGDVPSNPCYIQTVRGYGYRFVAPEDHADDATTTP</sequence>
<evidence type="ECO:0000256" key="3">
    <source>
        <dbReference type="ARBA" id="ARBA00023015"/>
    </source>
</evidence>
<evidence type="ECO:0000256" key="1">
    <source>
        <dbReference type="ARBA" id="ARBA00022553"/>
    </source>
</evidence>
<dbReference type="SMART" id="SM00448">
    <property type="entry name" value="REC"/>
    <property type="match status" value="1"/>
</dbReference>
<evidence type="ECO:0000259" key="9">
    <source>
        <dbReference type="PROSITE" id="PS51755"/>
    </source>
</evidence>
<dbReference type="SUPFAM" id="SSF46894">
    <property type="entry name" value="C-terminal effector domain of the bipartite response regulators"/>
    <property type="match status" value="1"/>
</dbReference>
<dbReference type="FunFam" id="1.10.10.10:FF:000018">
    <property type="entry name" value="DNA-binding response regulator ResD"/>
    <property type="match status" value="1"/>
</dbReference>
<name>A0A0M9UD47_9CHLR</name>
<dbReference type="PROSITE" id="PS50110">
    <property type="entry name" value="RESPONSE_REGULATORY"/>
    <property type="match status" value="1"/>
</dbReference>
<accession>A0A0M9UD47</accession>
<evidence type="ECO:0000256" key="2">
    <source>
        <dbReference type="ARBA" id="ARBA00023012"/>
    </source>
</evidence>
<evidence type="ECO:0000313" key="11">
    <source>
        <dbReference type="EMBL" id="KPL88008.1"/>
    </source>
</evidence>
<dbReference type="EMBL" id="LGKN01000005">
    <property type="protein sequence ID" value="KPL88008.1"/>
    <property type="molecule type" value="Genomic_DNA"/>
</dbReference>
<evidence type="ECO:0000256" key="7">
    <source>
        <dbReference type="PROSITE-ProRule" id="PRU01091"/>
    </source>
</evidence>
<protein>
    <submittedName>
        <fullName evidence="10">Two-component system, OmpR family, response regulator VicR</fullName>
    </submittedName>
</protein>
<feature type="modified residue" description="4-aspartylphosphate" evidence="6">
    <location>
        <position position="55"/>
    </location>
</feature>
<keyword evidence="12" id="KW-1185">Reference proteome</keyword>
<dbReference type="FunCoup" id="A0A0M9UD47">
    <property type="interactions" value="312"/>
</dbReference>